<dbReference type="InterPro" id="IPR036305">
    <property type="entry name" value="RGS_sf"/>
</dbReference>
<dbReference type="Proteomes" id="UP001152888">
    <property type="component" value="Unassembled WGS sequence"/>
</dbReference>
<evidence type="ECO:0000256" key="3">
    <source>
        <dbReference type="SAM" id="Phobius"/>
    </source>
</evidence>
<dbReference type="InterPro" id="IPR037437">
    <property type="entry name" value="SNX13_PX"/>
</dbReference>
<protein>
    <recommendedName>
        <fullName evidence="9">Sorting nexin-13</fullName>
    </recommendedName>
</protein>
<dbReference type="CDD" id="cd06873">
    <property type="entry name" value="PX_SNX13"/>
    <property type="match status" value="1"/>
</dbReference>
<evidence type="ECO:0000256" key="1">
    <source>
        <dbReference type="ARBA" id="ARBA00010883"/>
    </source>
</evidence>
<keyword evidence="3" id="KW-1133">Transmembrane helix</keyword>
<dbReference type="PANTHER" id="PTHR22775">
    <property type="entry name" value="SORTING NEXIN"/>
    <property type="match status" value="1"/>
</dbReference>
<dbReference type="PANTHER" id="PTHR22775:SF3">
    <property type="entry name" value="SORTING NEXIN-13"/>
    <property type="match status" value="1"/>
</dbReference>
<dbReference type="InterPro" id="IPR001683">
    <property type="entry name" value="PX_dom"/>
</dbReference>
<dbReference type="OrthoDB" id="5772781at2759"/>
<evidence type="ECO:0000259" key="6">
    <source>
        <dbReference type="PROSITE" id="PS51207"/>
    </source>
</evidence>
<dbReference type="SUPFAM" id="SSF48097">
    <property type="entry name" value="Regulator of G-protein signaling, RGS"/>
    <property type="match status" value="1"/>
</dbReference>
<dbReference type="InterPro" id="IPR036871">
    <property type="entry name" value="PX_dom_sf"/>
</dbReference>
<feature type="transmembrane region" description="Helical" evidence="3">
    <location>
        <begin position="12"/>
        <end position="45"/>
    </location>
</feature>
<dbReference type="AlphaFoldDB" id="A0A9P0LF68"/>
<feature type="domain" description="PXA" evidence="6">
    <location>
        <begin position="95"/>
        <end position="381"/>
    </location>
</feature>
<proteinExistence type="inferred from homology"/>
<dbReference type="PROSITE" id="PS51207">
    <property type="entry name" value="PXA"/>
    <property type="match status" value="1"/>
</dbReference>
<dbReference type="InterPro" id="IPR003114">
    <property type="entry name" value="Phox_assoc"/>
</dbReference>
<dbReference type="InterPro" id="IPR016137">
    <property type="entry name" value="RGS"/>
</dbReference>
<dbReference type="GO" id="GO:0035091">
    <property type="term" value="F:phosphatidylinositol binding"/>
    <property type="evidence" value="ECO:0007669"/>
    <property type="project" value="InterPro"/>
</dbReference>
<feature type="domain" description="PX" evidence="5">
    <location>
        <begin position="721"/>
        <end position="842"/>
    </location>
</feature>
<organism evidence="7 8">
    <name type="scientific">Acanthoscelides obtectus</name>
    <name type="common">Bean weevil</name>
    <name type="synonym">Bruchus obtectus</name>
    <dbReference type="NCBI Taxonomy" id="200917"/>
    <lineage>
        <taxon>Eukaryota</taxon>
        <taxon>Metazoa</taxon>
        <taxon>Ecdysozoa</taxon>
        <taxon>Arthropoda</taxon>
        <taxon>Hexapoda</taxon>
        <taxon>Insecta</taxon>
        <taxon>Pterygota</taxon>
        <taxon>Neoptera</taxon>
        <taxon>Endopterygota</taxon>
        <taxon>Coleoptera</taxon>
        <taxon>Polyphaga</taxon>
        <taxon>Cucujiformia</taxon>
        <taxon>Chrysomeloidea</taxon>
        <taxon>Chrysomelidae</taxon>
        <taxon>Bruchinae</taxon>
        <taxon>Bruchini</taxon>
        <taxon>Acanthoscelides</taxon>
    </lineage>
</organism>
<keyword evidence="3" id="KW-0472">Membrane</keyword>
<evidence type="ECO:0000313" key="8">
    <source>
        <dbReference type="Proteomes" id="UP001152888"/>
    </source>
</evidence>
<dbReference type="Pfam" id="PF00615">
    <property type="entry name" value="RGS"/>
    <property type="match status" value="1"/>
</dbReference>
<dbReference type="Gene3D" id="3.30.1520.10">
    <property type="entry name" value="Phox-like domain"/>
    <property type="match status" value="1"/>
</dbReference>
<keyword evidence="8" id="KW-1185">Reference proteome</keyword>
<feature type="domain" description="RGS" evidence="4">
    <location>
        <begin position="472"/>
        <end position="613"/>
    </location>
</feature>
<dbReference type="GO" id="GO:0005769">
    <property type="term" value="C:early endosome"/>
    <property type="evidence" value="ECO:0007669"/>
    <property type="project" value="TreeGrafter"/>
</dbReference>
<dbReference type="PROSITE" id="PS50132">
    <property type="entry name" value="RGS"/>
    <property type="match status" value="1"/>
</dbReference>
<dbReference type="SMART" id="SM00315">
    <property type="entry name" value="RGS"/>
    <property type="match status" value="1"/>
</dbReference>
<accession>A0A9P0LF68</accession>
<dbReference type="PROSITE" id="PS50195">
    <property type="entry name" value="PX"/>
    <property type="match status" value="1"/>
</dbReference>
<keyword evidence="3" id="KW-0812">Transmembrane</keyword>
<feature type="region of interest" description="Disordered" evidence="2">
    <location>
        <begin position="182"/>
        <end position="213"/>
    </location>
</feature>
<dbReference type="SMART" id="SM00313">
    <property type="entry name" value="PXA"/>
    <property type="match status" value="1"/>
</dbReference>
<dbReference type="Pfam" id="PF02194">
    <property type="entry name" value="PXA"/>
    <property type="match status" value="2"/>
</dbReference>
<feature type="compositionally biased region" description="Basic and acidic residues" evidence="2">
    <location>
        <begin position="182"/>
        <end position="197"/>
    </location>
</feature>
<reference evidence="7" key="1">
    <citation type="submission" date="2022-03" db="EMBL/GenBank/DDBJ databases">
        <authorList>
            <person name="Sayadi A."/>
        </authorList>
    </citation>
    <scope>NUCLEOTIDE SEQUENCE</scope>
</reference>
<dbReference type="SUPFAM" id="SSF64268">
    <property type="entry name" value="PX domain"/>
    <property type="match status" value="1"/>
</dbReference>
<comment type="similarity">
    <text evidence="1">Belongs to the sorting nexin family.</text>
</comment>
<evidence type="ECO:0000313" key="7">
    <source>
        <dbReference type="EMBL" id="CAH1994330.1"/>
    </source>
</evidence>
<dbReference type="EMBL" id="CAKOFQ010007197">
    <property type="protein sequence ID" value="CAH1994330.1"/>
    <property type="molecule type" value="Genomic_DNA"/>
</dbReference>
<evidence type="ECO:0000256" key="2">
    <source>
        <dbReference type="SAM" id="MobiDB-lite"/>
    </source>
</evidence>
<gene>
    <name evidence="7" type="ORF">ACAOBT_LOCUS22064</name>
</gene>
<evidence type="ECO:0008006" key="9">
    <source>
        <dbReference type="Google" id="ProtNLM"/>
    </source>
</evidence>
<dbReference type="InterPro" id="IPR044926">
    <property type="entry name" value="RGS_subdomain_2"/>
</dbReference>
<evidence type="ECO:0000259" key="5">
    <source>
        <dbReference type="PROSITE" id="PS50195"/>
    </source>
</evidence>
<name>A0A9P0LF68_ACAOB</name>
<dbReference type="Pfam" id="PF00787">
    <property type="entry name" value="PX"/>
    <property type="match status" value="1"/>
</dbReference>
<dbReference type="Pfam" id="PF08628">
    <property type="entry name" value="Nexin_C"/>
    <property type="match status" value="1"/>
</dbReference>
<sequence>METNTAGWIGLISVLFISSFGVLWLTAAVISITLFVIGCASFLYIQQGDIGKFYSKCAGNPLTSSLLNEGGLKQVVRQLESPKTKQKCDSRVTGSELIDSSLQEILGYIIRDYVASWYRYITKDTEFTEAAVRKTAQTFAINISNRVKEVDWIPYLTQRLVDDAATHLRLYKQARTKMKLHEQEREQRMLSQREQRSPKKTVHKRNKSETDVSWSSGRQLDMKRVKKLKWTTKTKQILKPETLSIYFFNFNIRWLFRVSQYSVDTEVPEIERCVGNSKFYSSDKSNMTLEDYFFELEQQMENNKLCRDVVCRNVSTEKEFLSELMEVLLYILLPDEDFQCKPLRFVLREICANCVILPLFNLVSDPDYINQAIIWLCLRENQLSSDVFLTTLRLSDNCDELKSTKEFTLEEINSLRSRDSGGDSDLSVKQQLSSLNYVVKLIDSKLSKMENFATSLENQDLQLDSIKKISLTLDQILKNNIALSYLIDFVSSQGKQLDLFFYLNIEAWKVSVEQQLSDIQLNKSKASAENVAVVYDNIRSTAFSIFEQYLGEKCENRVQLKSTLVQTLHFKIRNLNEVPCASWFDKVLEVVYERMETEFLPPFRKSKAYFRLLQELDLVQQTNNEEDVLSVNSNESLENNDAQQSAMTSAQHVEKFDFLTVDYNQKSVKHVRSLSDVTTFTGKAEEVRLFGSSQERKVILGEDVKEPEKKCDESMYKTGDYSLTVAIIETGIVCEKGKTFGIYAIRVNRQYETGYKEEWHIYRRYSDFHDLYTKVKERYPNLSKLPFPGKKTFHNMDRAVLERRMKMLGCYMNELCHNSVLSSYHGLGDLLMTFLEQGEYDRATGGPISSTIDTLVNPLKTGMKTIRNMPEQLINTVDEVVVGLTKVFHAKPGRIPEASKVGASIEETDDNIPLRIMLLLMDEVFDLKSRNQWLRRRIVTLLRQIVRTMFGDIVNRRILDYVSIITSPKKVAHYLYVFKQSFWPNGVRSDKKVQRDSDIKNRTRVAAKIALLSCLSDELKHIIGSETTRRGLLTVFDLFQRPVLNRRLLYVLLEGVVSNLFPDKDMNKLFIKMYLSQRKNSQMTR</sequence>
<comment type="caution">
    <text evidence="7">The sequence shown here is derived from an EMBL/GenBank/DDBJ whole genome shotgun (WGS) entry which is preliminary data.</text>
</comment>
<evidence type="ECO:0000259" key="4">
    <source>
        <dbReference type="PROSITE" id="PS50132"/>
    </source>
</evidence>
<dbReference type="SMART" id="SM00312">
    <property type="entry name" value="PX"/>
    <property type="match status" value="1"/>
</dbReference>
<dbReference type="Gene3D" id="1.10.167.10">
    <property type="entry name" value="Regulator of G-protein Signalling 4, domain 2"/>
    <property type="match status" value="1"/>
</dbReference>
<dbReference type="InterPro" id="IPR013937">
    <property type="entry name" value="Sorting_nexin_C"/>
</dbReference>